<dbReference type="Pfam" id="PF13376">
    <property type="entry name" value="OmdA"/>
    <property type="match status" value="1"/>
</dbReference>
<organism evidence="2 3">
    <name type="scientific">Algoriphagus chordae</name>
    <dbReference type="NCBI Taxonomy" id="237019"/>
    <lineage>
        <taxon>Bacteria</taxon>
        <taxon>Pseudomonadati</taxon>
        <taxon>Bacteroidota</taxon>
        <taxon>Cytophagia</taxon>
        <taxon>Cytophagales</taxon>
        <taxon>Cyclobacteriaceae</taxon>
        <taxon>Algoriphagus</taxon>
    </lineage>
</organism>
<keyword evidence="3" id="KW-1185">Reference proteome</keyword>
<sequence>MLSSSEAITYARLVENEILFYYRVVDFIVIKTIKQMNSKVDFYFDKPSFWQKEYKQLRALVLDCGLTEELKWGVPCYTYQGSNVVLIHGFKEYCALLFHKGVLLNDREGILIQQTENVQAARQIRFRNLQEIVALQAVLKAYIFEAIEVEKAGLKVELKKTKEYAVPDEFQVKLENNSKLKTAFEALTPGRQRAYLLHFASAKQSKTREGRVEKYIPQILDGKGLND</sequence>
<dbReference type="InterPro" id="IPR014922">
    <property type="entry name" value="YdhG-like"/>
</dbReference>
<dbReference type="SUPFAM" id="SSF159888">
    <property type="entry name" value="YdhG-like"/>
    <property type="match status" value="1"/>
</dbReference>
<dbReference type="Gene3D" id="3.90.1150.200">
    <property type="match status" value="1"/>
</dbReference>
<dbReference type="Pfam" id="PF08818">
    <property type="entry name" value="DUF1801"/>
    <property type="match status" value="1"/>
</dbReference>
<dbReference type="InterPro" id="IPR016786">
    <property type="entry name" value="YdeI_bac"/>
</dbReference>
<comment type="caution">
    <text evidence="2">The sequence shown here is derived from an EMBL/GenBank/DDBJ whole genome shotgun (WGS) entry which is preliminary data.</text>
</comment>
<evidence type="ECO:0000259" key="1">
    <source>
        <dbReference type="Pfam" id="PF08818"/>
    </source>
</evidence>
<reference evidence="2 3" key="1">
    <citation type="submission" date="2018-06" db="EMBL/GenBank/DDBJ databases">
        <title>Genomic Encyclopedia of Archaeal and Bacterial Type Strains, Phase II (KMG-II): from individual species to whole genera.</title>
        <authorList>
            <person name="Goeker M."/>
        </authorList>
    </citation>
    <scope>NUCLEOTIDE SEQUENCE [LARGE SCALE GENOMIC DNA]</scope>
    <source>
        <strain evidence="2 3">DSM 19830</strain>
    </source>
</reference>
<gene>
    <name evidence="2" type="ORF">LV85_03290</name>
</gene>
<evidence type="ECO:0000313" key="3">
    <source>
        <dbReference type="Proteomes" id="UP000248882"/>
    </source>
</evidence>
<protein>
    <submittedName>
        <fullName evidence="2">Uncharacterized protein YdeI (YjbR/CyaY-like superfamily)</fullName>
    </submittedName>
</protein>
<evidence type="ECO:0000313" key="2">
    <source>
        <dbReference type="EMBL" id="PZX49159.1"/>
    </source>
</evidence>
<accession>A0A2W7R4U7</accession>
<name>A0A2W7R4U7_9BACT</name>
<feature type="domain" description="YdhG-like" evidence="1">
    <location>
        <begin position="50"/>
        <end position="147"/>
    </location>
</feature>
<dbReference type="PIRSF" id="PIRSF021308">
    <property type="entry name" value="UCP021308"/>
    <property type="match status" value="1"/>
</dbReference>
<dbReference type="AlphaFoldDB" id="A0A2W7R4U7"/>
<proteinExistence type="predicted"/>
<dbReference type="Proteomes" id="UP000248882">
    <property type="component" value="Unassembled WGS sequence"/>
</dbReference>
<dbReference type="EMBL" id="QKZT01000016">
    <property type="protein sequence ID" value="PZX49159.1"/>
    <property type="molecule type" value="Genomic_DNA"/>
</dbReference>